<evidence type="ECO:0000313" key="4">
    <source>
        <dbReference type="Proteomes" id="UP000037035"/>
    </source>
</evidence>
<sequence>MLIDISTKLLVFVTLSVSFLQGSSAVSNHQRYRRQVPQEWAHAKVYFLFEQMQTYIQNEVILVDKMLKLDNPLNIDHPIFSLSSICYVLFMCRLGDKAAAKGMGKLDKKNIDCFQKVVADTAFKNAKKSGNKEGQEAAIIFASVEKNTKSVGVASPPCKSMKMDSPEIERLIQHQDAASEGAKENNKKSALLAALSLKQIGSDPLLALNTGTFKAGDPKNPKNGRGESCDDDKDTTGCIYTKKLLVEDVTKEEIEAFLKQNDGTGGSDSKSTDTSGNNDSKEKPGAAPADTGDKGKTDTEDKFHARIWHGIANWGMYKGAEAEDSPPVGETSDKSERWLEGNNIISPL</sequence>
<keyword evidence="2" id="KW-0732">Signal</keyword>
<dbReference type="STRING" id="27349.A0A0L6VL89"/>
<protein>
    <submittedName>
        <fullName evidence="3">Uncharacterized protein</fullName>
    </submittedName>
</protein>
<feature type="region of interest" description="Disordered" evidence="1">
    <location>
        <begin position="212"/>
        <end position="233"/>
    </location>
</feature>
<feature type="region of interest" description="Disordered" evidence="1">
    <location>
        <begin position="314"/>
        <end position="348"/>
    </location>
</feature>
<dbReference type="EMBL" id="LAVV01004298">
    <property type="protein sequence ID" value="KNZ61541.1"/>
    <property type="molecule type" value="Genomic_DNA"/>
</dbReference>
<dbReference type="VEuPathDB" id="FungiDB:VP01_1386g4"/>
<dbReference type="AlphaFoldDB" id="A0A0L6VL89"/>
<feature type="region of interest" description="Disordered" evidence="1">
    <location>
        <begin position="258"/>
        <end position="299"/>
    </location>
</feature>
<evidence type="ECO:0000313" key="3">
    <source>
        <dbReference type="EMBL" id="KNZ61541.1"/>
    </source>
</evidence>
<feature type="compositionally biased region" description="Low complexity" evidence="1">
    <location>
        <begin position="267"/>
        <end position="278"/>
    </location>
</feature>
<reference evidence="3 4" key="1">
    <citation type="submission" date="2015-08" db="EMBL/GenBank/DDBJ databases">
        <title>Next Generation Sequencing and Analysis of the Genome of Puccinia sorghi L Schw, the Causal Agent of Maize Common Rust.</title>
        <authorList>
            <person name="Rochi L."/>
            <person name="Burguener G."/>
            <person name="Darino M."/>
            <person name="Turjanski A."/>
            <person name="Kreff E."/>
            <person name="Dieguez M.J."/>
            <person name="Sacco F."/>
        </authorList>
    </citation>
    <scope>NUCLEOTIDE SEQUENCE [LARGE SCALE GENOMIC DNA]</scope>
    <source>
        <strain evidence="3 4">RO10H11247</strain>
    </source>
</reference>
<organism evidence="3 4">
    <name type="scientific">Puccinia sorghi</name>
    <dbReference type="NCBI Taxonomy" id="27349"/>
    <lineage>
        <taxon>Eukaryota</taxon>
        <taxon>Fungi</taxon>
        <taxon>Dikarya</taxon>
        <taxon>Basidiomycota</taxon>
        <taxon>Pucciniomycotina</taxon>
        <taxon>Pucciniomycetes</taxon>
        <taxon>Pucciniales</taxon>
        <taxon>Pucciniaceae</taxon>
        <taxon>Puccinia</taxon>
    </lineage>
</organism>
<dbReference type="Proteomes" id="UP000037035">
    <property type="component" value="Unassembled WGS sequence"/>
</dbReference>
<gene>
    <name evidence="3" type="ORF">VP01_1386g4</name>
</gene>
<keyword evidence="4" id="KW-1185">Reference proteome</keyword>
<accession>A0A0L6VL89</accession>
<evidence type="ECO:0000256" key="1">
    <source>
        <dbReference type="SAM" id="MobiDB-lite"/>
    </source>
</evidence>
<dbReference type="OrthoDB" id="2153847at2759"/>
<name>A0A0L6VL89_9BASI</name>
<feature type="chain" id="PRO_5005568436" evidence="2">
    <location>
        <begin position="26"/>
        <end position="348"/>
    </location>
</feature>
<comment type="caution">
    <text evidence="3">The sequence shown here is derived from an EMBL/GenBank/DDBJ whole genome shotgun (WGS) entry which is preliminary data.</text>
</comment>
<feature type="signal peptide" evidence="2">
    <location>
        <begin position="1"/>
        <end position="25"/>
    </location>
</feature>
<evidence type="ECO:0000256" key="2">
    <source>
        <dbReference type="SAM" id="SignalP"/>
    </source>
</evidence>
<proteinExistence type="predicted"/>
<feature type="compositionally biased region" description="Basic and acidic residues" evidence="1">
    <location>
        <begin position="216"/>
        <end position="228"/>
    </location>
</feature>